<comment type="caution">
    <text evidence="1">The sequence shown here is derived from an EMBL/GenBank/DDBJ whole genome shotgun (WGS) entry which is preliminary data.</text>
</comment>
<organism evidence="1 2">
    <name type="scientific">Peribacillus loiseleuriae</name>
    <dbReference type="NCBI Taxonomy" id="1679170"/>
    <lineage>
        <taxon>Bacteria</taxon>
        <taxon>Bacillati</taxon>
        <taxon>Bacillota</taxon>
        <taxon>Bacilli</taxon>
        <taxon>Bacillales</taxon>
        <taxon>Bacillaceae</taxon>
        <taxon>Peribacillus</taxon>
    </lineage>
</organism>
<dbReference type="EMBL" id="LFZW01000001">
    <property type="protein sequence ID" value="KMY51162.1"/>
    <property type="molecule type" value="Genomic_DNA"/>
</dbReference>
<keyword evidence="2" id="KW-1185">Reference proteome</keyword>
<sequence length="151" mass="17334">MEKEAQALQELSDNTEMHIPIFGYELIREILLNDILGKDSPHVLYWAGKQLARKFPLHNIDEIINFFSSAGWGNLSLVKQSKDEVEMALTGIMVERRFDLNTECHFQLETGFLAEQISLQKKFAAEGAEEPKRRAGRVMLFVKLDLKDPIE</sequence>
<dbReference type="PATRIC" id="fig|1679170.3.peg.4040"/>
<dbReference type="Gene3D" id="3.30.1380.20">
    <property type="entry name" value="Trafficking protein particle complex subunit 3"/>
    <property type="match status" value="1"/>
</dbReference>
<evidence type="ECO:0000313" key="1">
    <source>
        <dbReference type="EMBL" id="KMY51162.1"/>
    </source>
</evidence>
<evidence type="ECO:0000313" key="2">
    <source>
        <dbReference type="Proteomes" id="UP000037146"/>
    </source>
</evidence>
<gene>
    <name evidence="1" type="ORF">AC625_17805</name>
</gene>
<dbReference type="InterPro" id="IPR019642">
    <property type="entry name" value="DUF2507"/>
</dbReference>
<dbReference type="Pfam" id="PF10702">
    <property type="entry name" value="DUF2507"/>
    <property type="match status" value="1"/>
</dbReference>
<dbReference type="OrthoDB" id="2965348at2"/>
<accession>A0A0K9GY33</accession>
<dbReference type="Proteomes" id="UP000037146">
    <property type="component" value="Unassembled WGS sequence"/>
</dbReference>
<proteinExistence type="predicted"/>
<dbReference type="InterPro" id="IPR024096">
    <property type="entry name" value="NO_sig/Golgi_transp_ligand-bd"/>
</dbReference>
<name>A0A0K9GY33_9BACI</name>
<dbReference type="STRING" id="1679170.AC625_17805"/>
<evidence type="ECO:0008006" key="3">
    <source>
        <dbReference type="Google" id="ProtNLM"/>
    </source>
</evidence>
<protein>
    <recommendedName>
        <fullName evidence="3">DUF2507 domain-containing protein</fullName>
    </recommendedName>
</protein>
<reference evidence="2" key="1">
    <citation type="submission" date="2015-07" db="EMBL/GenBank/DDBJ databases">
        <title>Genome sequencing project for genomic taxonomy and phylogenomics of Bacillus-like bacteria.</title>
        <authorList>
            <person name="Liu B."/>
            <person name="Wang J."/>
            <person name="Zhu Y."/>
            <person name="Liu G."/>
            <person name="Chen Q."/>
            <person name="Chen Z."/>
            <person name="Lan J."/>
            <person name="Che J."/>
            <person name="Ge C."/>
            <person name="Shi H."/>
            <person name="Pan Z."/>
            <person name="Liu X."/>
        </authorList>
    </citation>
    <scope>NUCLEOTIDE SEQUENCE [LARGE SCALE GENOMIC DNA]</scope>
    <source>
        <strain evidence="2">FJAT-27997</strain>
    </source>
</reference>
<dbReference type="AlphaFoldDB" id="A0A0K9GY33"/>
<dbReference type="RefSeq" id="WP_049682510.1">
    <property type="nucleotide sequence ID" value="NZ_LFZW01000001.1"/>
</dbReference>
<dbReference type="SUPFAM" id="SSF111126">
    <property type="entry name" value="Ligand-binding domain in the NO signalling and Golgi transport"/>
    <property type="match status" value="1"/>
</dbReference>